<dbReference type="Gene3D" id="3.40.50.720">
    <property type="entry name" value="NAD(P)-binding Rossmann-like Domain"/>
    <property type="match status" value="1"/>
</dbReference>
<comment type="similarity">
    <text evidence="1">Belongs to the 3-beta-HSD family.</text>
</comment>
<dbReference type="GeneID" id="19975335"/>
<keyword evidence="5" id="KW-1185">Reference proteome</keyword>
<dbReference type="InterPro" id="IPR050177">
    <property type="entry name" value="Lipid_A_modif_metabolic_enz"/>
</dbReference>
<keyword evidence="2" id="KW-0560">Oxidoreductase</keyword>
<dbReference type="SUPFAM" id="SSF51735">
    <property type="entry name" value="NAD(P)-binding Rossmann-fold domains"/>
    <property type="match status" value="1"/>
</dbReference>
<evidence type="ECO:0000256" key="2">
    <source>
        <dbReference type="ARBA" id="ARBA00023002"/>
    </source>
</evidence>
<dbReference type="Pfam" id="PF01073">
    <property type="entry name" value="3Beta_HSD"/>
    <property type="match status" value="1"/>
</dbReference>
<protein>
    <recommendedName>
        <fullName evidence="3">3-beta hydroxysteroid dehydrogenase/isomerase domain-containing protein</fullName>
    </recommendedName>
</protein>
<dbReference type="PANTHER" id="PTHR43245">
    <property type="entry name" value="BIFUNCTIONAL POLYMYXIN RESISTANCE PROTEIN ARNA"/>
    <property type="match status" value="1"/>
</dbReference>
<gene>
    <name evidence="4" type="ORF">HMPREF1541_07996</name>
</gene>
<evidence type="ECO:0000259" key="3">
    <source>
        <dbReference type="Pfam" id="PF01073"/>
    </source>
</evidence>
<dbReference type="GO" id="GO:0016616">
    <property type="term" value="F:oxidoreductase activity, acting on the CH-OH group of donors, NAD or NADP as acceptor"/>
    <property type="evidence" value="ECO:0007669"/>
    <property type="project" value="InterPro"/>
</dbReference>
<dbReference type="PANTHER" id="PTHR43245:SF51">
    <property type="entry name" value="SHORT CHAIN DEHYDROGENASE_REDUCTASE FAMILY 42E, MEMBER 2"/>
    <property type="match status" value="1"/>
</dbReference>
<dbReference type="HOGENOM" id="CLU_007383_6_8_1"/>
<dbReference type="VEuPathDB" id="FungiDB:HMPREF1541_07996"/>
<dbReference type="PROSITE" id="PS51257">
    <property type="entry name" value="PROKAR_LIPOPROTEIN"/>
    <property type="match status" value="1"/>
</dbReference>
<proteinExistence type="inferred from homology"/>
<dbReference type="EMBL" id="KB822724">
    <property type="protein sequence ID" value="ETN37008.1"/>
    <property type="molecule type" value="Genomic_DNA"/>
</dbReference>
<reference evidence="4 5" key="1">
    <citation type="submission" date="2013-03" db="EMBL/GenBank/DDBJ databases">
        <title>The Genome Sequence of Phialophora europaea CBS 101466.</title>
        <authorList>
            <consortium name="The Broad Institute Genomics Platform"/>
            <person name="Cuomo C."/>
            <person name="de Hoog S."/>
            <person name="Gorbushina A."/>
            <person name="Walker B."/>
            <person name="Young S.K."/>
            <person name="Zeng Q."/>
            <person name="Gargeya S."/>
            <person name="Fitzgerald M."/>
            <person name="Haas B."/>
            <person name="Abouelleil A."/>
            <person name="Allen A.W."/>
            <person name="Alvarado L."/>
            <person name="Arachchi H.M."/>
            <person name="Berlin A.M."/>
            <person name="Chapman S.B."/>
            <person name="Gainer-Dewar J."/>
            <person name="Goldberg J."/>
            <person name="Griggs A."/>
            <person name="Gujja S."/>
            <person name="Hansen M."/>
            <person name="Howarth C."/>
            <person name="Imamovic A."/>
            <person name="Ireland A."/>
            <person name="Larimer J."/>
            <person name="McCowan C."/>
            <person name="Murphy C."/>
            <person name="Pearson M."/>
            <person name="Poon T.W."/>
            <person name="Priest M."/>
            <person name="Roberts A."/>
            <person name="Saif S."/>
            <person name="Shea T."/>
            <person name="Sisk P."/>
            <person name="Sykes S."/>
            <person name="Wortman J."/>
            <person name="Nusbaum C."/>
            <person name="Birren B."/>
        </authorList>
    </citation>
    <scope>NUCLEOTIDE SEQUENCE [LARGE SCALE GENOMIC DNA]</scope>
    <source>
        <strain evidence="4 5">CBS 101466</strain>
    </source>
</reference>
<feature type="domain" description="3-beta hydroxysteroid dehydrogenase/isomerase" evidence="3">
    <location>
        <begin position="94"/>
        <end position="329"/>
    </location>
</feature>
<dbReference type="STRING" id="1220924.W2RMT3"/>
<organism evidence="4 5">
    <name type="scientific">Cyphellophora europaea (strain CBS 101466)</name>
    <name type="common">Phialophora europaea</name>
    <dbReference type="NCBI Taxonomy" id="1220924"/>
    <lineage>
        <taxon>Eukaryota</taxon>
        <taxon>Fungi</taxon>
        <taxon>Dikarya</taxon>
        <taxon>Ascomycota</taxon>
        <taxon>Pezizomycotina</taxon>
        <taxon>Eurotiomycetes</taxon>
        <taxon>Chaetothyriomycetidae</taxon>
        <taxon>Chaetothyriales</taxon>
        <taxon>Cyphellophoraceae</taxon>
        <taxon>Cyphellophora</taxon>
    </lineage>
</organism>
<evidence type="ECO:0000313" key="4">
    <source>
        <dbReference type="EMBL" id="ETN37008.1"/>
    </source>
</evidence>
<accession>W2RMT3</accession>
<evidence type="ECO:0000313" key="5">
    <source>
        <dbReference type="Proteomes" id="UP000030752"/>
    </source>
</evidence>
<sequence length="417" mass="45901">MSDSKNLGTVLVVGGCGFLGANVVDQLLNFPSEDSHSAAVTANNPTSLEHYTPESLVVHADTIFPSLRARYPSWSKSMQVHALDLRCTHNRYAGCTYHEADITDSAALARVLKTVQPEVIINTASPAWNAPDPILRKVNIEGTKMLLKAAQDAGVRCFVHTSSSSVVHDTQSDLLNANENYPYAYPNPNEYYSETKVVAEKAALEANGEAGMLTCAVRPAGIIGEGDRAGFAYAVTHTGSAAPDWQLNMQLGDGEGLFDVTYVGNVALGLLCAAEALVKTWERRNTDGKTDVLDFERVDGEAFNVTNEAPAYFWDSSRYIWAKYGRNVRGSEQVWALPRELAVFAGYAAEWVNWALGRPTRFTAKAARYACMSRYYSCEKLKRRTGYRPVVGVDEGLERTVKWFKEVVEGSEKKKEN</sequence>
<evidence type="ECO:0000256" key="1">
    <source>
        <dbReference type="ARBA" id="ARBA00009219"/>
    </source>
</evidence>
<dbReference type="OrthoDB" id="10058185at2759"/>
<dbReference type="eggNOG" id="KOG1430">
    <property type="taxonomic scope" value="Eukaryota"/>
</dbReference>
<dbReference type="FunCoup" id="W2RMT3">
    <property type="interactions" value="398"/>
</dbReference>
<dbReference type="RefSeq" id="XP_008720540.1">
    <property type="nucleotide sequence ID" value="XM_008722318.1"/>
</dbReference>
<name>W2RMT3_CYPE1</name>
<dbReference type="GO" id="GO:0006694">
    <property type="term" value="P:steroid biosynthetic process"/>
    <property type="evidence" value="ECO:0007669"/>
    <property type="project" value="InterPro"/>
</dbReference>
<dbReference type="InParanoid" id="W2RMT3"/>
<dbReference type="Proteomes" id="UP000030752">
    <property type="component" value="Unassembled WGS sequence"/>
</dbReference>
<dbReference type="InterPro" id="IPR002225">
    <property type="entry name" value="3Beta_OHSteriod_DH/Estase"/>
</dbReference>
<dbReference type="InterPro" id="IPR036291">
    <property type="entry name" value="NAD(P)-bd_dom_sf"/>
</dbReference>
<dbReference type="AlphaFoldDB" id="W2RMT3"/>